<dbReference type="InterPro" id="IPR008271">
    <property type="entry name" value="Ser/Thr_kinase_AS"/>
</dbReference>
<dbReference type="AlphaFoldDB" id="A0A0D2K4E2"/>
<reference evidence="8 9" key="1">
    <citation type="journal article" date="2013" name="BMC Genomics">
        <title>Reconstruction of the lipid metabolism for the microalga Monoraphidium neglectum from its genome sequence reveals characteristics suitable for biofuel production.</title>
        <authorList>
            <person name="Bogen C."/>
            <person name="Al-Dilaimi A."/>
            <person name="Albersmeier A."/>
            <person name="Wichmann J."/>
            <person name="Grundmann M."/>
            <person name="Rupp O."/>
            <person name="Lauersen K.J."/>
            <person name="Blifernez-Klassen O."/>
            <person name="Kalinowski J."/>
            <person name="Goesmann A."/>
            <person name="Mussgnug J.H."/>
            <person name="Kruse O."/>
        </authorList>
    </citation>
    <scope>NUCLEOTIDE SEQUENCE [LARGE SCALE GENOMIC DNA]</scope>
    <source>
        <strain evidence="8 9">SAG 48.87</strain>
    </source>
</reference>
<name>A0A0D2K4E2_9CHLO</name>
<dbReference type="STRING" id="145388.A0A0D2K4E2"/>
<dbReference type="GO" id="GO:0005524">
    <property type="term" value="F:ATP binding"/>
    <property type="evidence" value="ECO:0007669"/>
    <property type="project" value="UniProtKB-KW"/>
</dbReference>
<dbReference type="InterPro" id="IPR011009">
    <property type="entry name" value="Kinase-like_dom_sf"/>
</dbReference>
<dbReference type="KEGG" id="mng:MNEG_2658"/>
<keyword evidence="4" id="KW-0067">ATP-binding</keyword>
<dbReference type="GO" id="GO:0004694">
    <property type="term" value="F:eukaryotic translation initiation factor 2alpha kinase activity"/>
    <property type="evidence" value="ECO:0007669"/>
    <property type="project" value="TreeGrafter"/>
</dbReference>
<dbReference type="GeneID" id="25735536"/>
<dbReference type="SMART" id="SM00220">
    <property type="entry name" value="S_TKc"/>
    <property type="match status" value="1"/>
</dbReference>
<dbReference type="OrthoDB" id="552630at2759"/>
<evidence type="ECO:0000256" key="6">
    <source>
        <dbReference type="SAM" id="MobiDB-lite"/>
    </source>
</evidence>
<evidence type="ECO:0000256" key="1">
    <source>
        <dbReference type="ARBA" id="ARBA00022679"/>
    </source>
</evidence>
<keyword evidence="3" id="KW-0418">Kinase</keyword>
<dbReference type="Pfam" id="PF00069">
    <property type="entry name" value="Pkinase"/>
    <property type="match status" value="2"/>
</dbReference>
<feature type="compositionally biased region" description="Low complexity" evidence="6">
    <location>
        <begin position="287"/>
        <end position="299"/>
    </location>
</feature>
<feature type="domain" description="Protein kinase" evidence="7">
    <location>
        <begin position="1"/>
        <end position="251"/>
    </location>
</feature>
<dbReference type="RefSeq" id="XP_013904317.1">
    <property type="nucleotide sequence ID" value="XM_014048863.1"/>
</dbReference>
<evidence type="ECO:0000256" key="4">
    <source>
        <dbReference type="ARBA" id="ARBA00022840"/>
    </source>
</evidence>
<comment type="similarity">
    <text evidence="5">Belongs to the protein kinase superfamily. Ser/Thr protein kinase family. GCN2 subfamily.</text>
</comment>
<feature type="region of interest" description="Disordered" evidence="6">
    <location>
        <begin position="343"/>
        <end position="368"/>
    </location>
</feature>
<evidence type="ECO:0000313" key="9">
    <source>
        <dbReference type="Proteomes" id="UP000054498"/>
    </source>
</evidence>
<keyword evidence="9" id="KW-1185">Reference proteome</keyword>
<dbReference type="GO" id="GO:0005634">
    <property type="term" value="C:nucleus"/>
    <property type="evidence" value="ECO:0007669"/>
    <property type="project" value="TreeGrafter"/>
</dbReference>
<dbReference type="PROSITE" id="PS00108">
    <property type="entry name" value="PROTEIN_KINASE_ST"/>
    <property type="match status" value="1"/>
</dbReference>
<dbReference type="PANTHER" id="PTHR11042:SF136">
    <property type="entry name" value="EIF-2-ALPHA KINASE GCN2"/>
    <property type="match status" value="1"/>
</dbReference>
<accession>A0A0D2K4E2</accession>
<dbReference type="GO" id="GO:0005829">
    <property type="term" value="C:cytosol"/>
    <property type="evidence" value="ECO:0007669"/>
    <property type="project" value="TreeGrafter"/>
</dbReference>
<dbReference type="SUPFAM" id="SSF56112">
    <property type="entry name" value="Protein kinase-like (PK-like)"/>
    <property type="match status" value="1"/>
</dbReference>
<dbReference type="PANTHER" id="PTHR11042">
    <property type="entry name" value="EUKARYOTIC TRANSLATION INITIATION FACTOR 2-ALPHA KINASE EIF2-ALPHA KINASE -RELATED"/>
    <property type="match status" value="1"/>
</dbReference>
<dbReference type="Proteomes" id="UP000054498">
    <property type="component" value="Unassembled WGS sequence"/>
</dbReference>
<dbReference type="Gene3D" id="1.10.510.10">
    <property type="entry name" value="Transferase(Phosphotransferase) domain 1"/>
    <property type="match status" value="1"/>
</dbReference>
<organism evidence="8 9">
    <name type="scientific">Monoraphidium neglectum</name>
    <dbReference type="NCBI Taxonomy" id="145388"/>
    <lineage>
        <taxon>Eukaryota</taxon>
        <taxon>Viridiplantae</taxon>
        <taxon>Chlorophyta</taxon>
        <taxon>core chlorophytes</taxon>
        <taxon>Chlorophyceae</taxon>
        <taxon>CS clade</taxon>
        <taxon>Sphaeropleales</taxon>
        <taxon>Selenastraceae</taxon>
        <taxon>Monoraphidium</taxon>
    </lineage>
</organism>
<keyword evidence="1" id="KW-0808">Transferase</keyword>
<feature type="compositionally biased region" description="Low complexity" evidence="6">
    <location>
        <begin position="266"/>
        <end position="276"/>
    </location>
</feature>
<keyword evidence="2" id="KW-0547">Nucleotide-binding</keyword>
<evidence type="ECO:0000313" key="8">
    <source>
        <dbReference type="EMBL" id="KIZ05298.1"/>
    </source>
</evidence>
<evidence type="ECO:0000259" key="7">
    <source>
        <dbReference type="PROSITE" id="PS50011"/>
    </source>
</evidence>
<evidence type="ECO:0000256" key="3">
    <source>
        <dbReference type="ARBA" id="ARBA00022777"/>
    </source>
</evidence>
<dbReference type="InterPro" id="IPR000719">
    <property type="entry name" value="Prot_kinase_dom"/>
</dbReference>
<dbReference type="InterPro" id="IPR050339">
    <property type="entry name" value="CC_SR_Kinase"/>
</dbReference>
<sequence>MELVSGPTLQEWMAARSAAGAAAAAPGAVELEIFRQLITGLAFIHARGIIHRDLKPANILLGAGPGPAAAATHAAAGPSRLGALAGVCVKIADFGLATADWMRSWGQAAGLAGSSSGSFSDWGSGPTDSAGSACCQHTSGVGTASYAAPEQLGGGSGGGGGVEGGAGGGGGGGYSSAVDLWSAGLVLMELFCRFTTGMERAAAFADARQGRGPPAALERQHPQVASVVRLLLHADRARRPTARQLLAHPLLSASGRDPWLEGGGRPAAAGCAGAAGDTRSSQRGEDAAAGGLQASAPAGAGAGPGAGRAMYRGAWLGAGELVTLLLERDAEVARLKAALAGRERGPAAMDGTRGTPTGACDGGGRGVT</sequence>
<proteinExistence type="inferred from homology"/>
<evidence type="ECO:0000256" key="5">
    <source>
        <dbReference type="ARBA" id="ARBA00037982"/>
    </source>
</evidence>
<feature type="region of interest" description="Disordered" evidence="6">
    <location>
        <begin position="256"/>
        <end position="304"/>
    </location>
</feature>
<dbReference type="PROSITE" id="PS50011">
    <property type="entry name" value="PROTEIN_KINASE_DOM"/>
    <property type="match status" value="1"/>
</dbReference>
<protein>
    <recommendedName>
        <fullName evidence="7">Protein kinase domain-containing protein</fullName>
    </recommendedName>
</protein>
<gene>
    <name evidence="8" type="ORF">MNEG_2658</name>
</gene>
<evidence type="ECO:0000256" key="2">
    <source>
        <dbReference type="ARBA" id="ARBA00022741"/>
    </source>
</evidence>
<dbReference type="EMBL" id="KK100528">
    <property type="protein sequence ID" value="KIZ05298.1"/>
    <property type="molecule type" value="Genomic_DNA"/>
</dbReference>